<feature type="transmembrane region" description="Helical" evidence="1">
    <location>
        <begin position="256"/>
        <end position="280"/>
    </location>
</feature>
<dbReference type="EMBL" id="SMAE01000001">
    <property type="protein sequence ID" value="TCS91667.1"/>
    <property type="molecule type" value="Genomic_DNA"/>
</dbReference>
<feature type="transmembrane region" description="Helical" evidence="1">
    <location>
        <begin position="35"/>
        <end position="60"/>
    </location>
</feature>
<keyword evidence="1" id="KW-0812">Transmembrane</keyword>
<feature type="transmembrane region" description="Helical" evidence="1">
    <location>
        <begin position="451"/>
        <end position="473"/>
    </location>
</feature>
<keyword evidence="1" id="KW-0472">Membrane</keyword>
<protein>
    <submittedName>
        <fullName evidence="2">ABC-2 type transport system permease protein</fullName>
    </submittedName>
</protein>
<feature type="transmembrane region" description="Helical" evidence="1">
    <location>
        <begin position="523"/>
        <end position="545"/>
    </location>
</feature>
<accession>A0A4R3L2X7</accession>
<reference evidence="2 3" key="1">
    <citation type="submission" date="2019-03" db="EMBL/GenBank/DDBJ databases">
        <title>Genomic Encyclopedia of Type Strains, Phase IV (KMG-IV): sequencing the most valuable type-strain genomes for metagenomic binning, comparative biology and taxonomic classification.</title>
        <authorList>
            <person name="Goeker M."/>
        </authorList>
    </citation>
    <scope>NUCLEOTIDE SEQUENCE [LARGE SCALE GENOMIC DNA]</scope>
    <source>
        <strain evidence="2 3">DSM 26752</strain>
    </source>
</reference>
<dbReference type="InterPro" id="IPR031599">
    <property type="entry name" value="ABC_tran_2"/>
</dbReference>
<feature type="transmembrane region" description="Helical" evidence="1">
    <location>
        <begin position="190"/>
        <end position="210"/>
    </location>
</feature>
<organism evidence="2 3">
    <name type="scientific">Keratinibaculum paraultunense</name>
    <dbReference type="NCBI Taxonomy" id="1278232"/>
    <lineage>
        <taxon>Bacteria</taxon>
        <taxon>Bacillati</taxon>
        <taxon>Bacillota</taxon>
        <taxon>Tissierellia</taxon>
        <taxon>Tissierellales</taxon>
        <taxon>Tepidimicrobiaceae</taxon>
        <taxon>Keratinibaculum</taxon>
    </lineage>
</organism>
<dbReference type="RefSeq" id="WP_132025468.1">
    <property type="nucleotide sequence ID" value="NZ_CP068564.1"/>
</dbReference>
<comment type="caution">
    <text evidence="2">The sequence shown here is derived from an EMBL/GenBank/DDBJ whole genome shotgun (WGS) entry which is preliminary data.</text>
</comment>
<dbReference type="Pfam" id="PF16949">
    <property type="entry name" value="ABC_tran_2"/>
    <property type="match status" value="1"/>
</dbReference>
<feature type="transmembrane region" description="Helical" evidence="1">
    <location>
        <begin position="375"/>
        <end position="398"/>
    </location>
</feature>
<feature type="transmembrane region" description="Helical" evidence="1">
    <location>
        <begin position="120"/>
        <end position="144"/>
    </location>
</feature>
<evidence type="ECO:0000313" key="3">
    <source>
        <dbReference type="Proteomes" id="UP000294567"/>
    </source>
</evidence>
<feature type="transmembrane region" description="Helical" evidence="1">
    <location>
        <begin position="334"/>
        <end position="355"/>
    </location>
</feature>
<gene>
    <name evidence="2" type="ORF">EDD65_101170</name>
</gene>
<name>A0A4R3L2X7_9FIRM</name>
<proteinExistence type="predicted"/>
<dbReference type="Proteomes" id="UP000294567">
    <property type="component" value="Unassembled WGS sequence"/>
</dbReference>
<keyword evidence="1" id="KW-1133">Transmembrane helix</keyword>
<evidence type="ECO:0000313" key="2">
    <source>
        <dbReference type="EMBL" id="TCS91667.1"/>
    </source>
</evidence>
<dbReference type="AlphaFoldDB" id="A0A4R3L2X7"/>
<feature type="transmembrane region" description="Helical" evidence="1">
    <location>
        <begin position="150"/>
        <end position="178"/>
    </location>
</feature>
<feature type="transmembrane region" description="Helical" evidence="1">
    <location>
        <begin position="493"/>
        <end position="517"/>
    </location>
</feature>
<feature type="transmembrane region" description="Helical" evidence="1">
    <location>
        <begin position="419"/>
        <end position="445"/>
    </location>
</feature>
<evidence type="ECO:0000256" key="1">
    <source>
        <dbReference type="SAM" id="Phobius"/>
    </source>
</evidence>
<keyword evidence="3" id="KW-1185">Reference proteome</keyword>
<sequence>MMKKIISLIKTDLNITYGLSALQYKFNNKRDRLQTILIAIALLSLIPTYIMIVSGLVKIYEAYIGIGQKTMFLLNGFIYAQLIVLLFGFLYVMSKYYFSNDLNVLVPLPLRPKDIVGAKFVTLMVNEYLTSLPIILPFIIIYGTRGKEGLLYWIYSFILIIFLPIIPLALASIIVMLFMKYTNIKGRKDLLRVVGYIILLIALLGFQFKIQSIAQQSVLKGEDFFLEMAQNSNILVRKLGLVFPPSMWAALSLGNYSSIGGVFNLLLFVGTSVIVFWIMIQLSEKLFFEGLIGGLEVATAGKHKEVKTEDLSKSSPPFLSIGLKEIKILLRTPVYLLNSVLGVLILPLVMVISTTMNGKEVLGELSMLTEGNSHIVSLVGIGIITMFGVMNCVGCTTFSREGKSFWIQRVMPIKARDQIFGRILSSLFVQIIGIISLLASLAFIINIDFENIFWITTLGLLGSVAMTELGMVIDIFRPLLDWDNPQKAMKQNLNVLIAMGIGALYLGGVGFLVYKLFKTGVNILAIYGIMGLIYIISSYGLYILLKNLIIRQFSILE</sequence>
<feature type="transmembrane region" description="Helical" evidence="1">
    <location>
        <begin position="72"/>
        <end position="92"/>
    </location>
</feature>
<dbReference type="OrthoDB" id="138672at2"/>